<dbReference type="HOGENOM" id="CLU_1851957_0_0_7"/>
<keyword evidence="2" id="KW-1185">Reference proteome</keyword>
<dbReference type="AlphaFoldDB" id="I4CCB2"/>
<proteinExistence type="predicted"/>
<dbReference type="KEGG" id="dti:Desti_4576"/>
<evidence type="ECO:0000313" key="1">
    <source>
        <dbReference type="EMBL" id="AFM27203.1"/>
    </source>
</evidence>
<protein>
    <submittedName>
        <fullName evidence="1">Uncharacterized protein</fullName>
    </submittedName>
</protein>
<name>I4CCB2_DESTA</name>
<dbReference type="Proteomes" id="UP000006055">
    <property type="component" value="Chromosome"/>
</dbReference>
<dbReference type="EMBL" id="CP003360">
    <property type="protein sequence ID" value="AFM27203.1"/>
    <property type="molecule type" value="Genomic_DNA"/>
</dbReference>
<reference evidence="2" key="1">
    <citation type="submission" date="2012-06" db="EMBL/GenBank/DDBJ databases">
        <title>Complete sequence of chromosome of Desulfomonile tiedjei DSM 6799.</title>
        <authorList>
            <person name="Lucas S."/>
            <person name="Copeland A."/>
            <person name="Lapidus A."/>
            <person name="Glavina del Rio T."/>
            <person name="Dalin E."/>
            <person name="Tice H."/>
            <person name="Bruce D."/>
            <person name="Goodwin L."/>
            <person name="Pitluck S."/>
            <person name="Peters L."/>
            <person name="Ovchinnikova G."/>
            <person name="Zeytun A."/>
            <person name="Lu M."/>
            <person name="Kyrpides N."/>
            <person name="Mavromatis K."/>
            <person name="Ivanova N."/>
            <person name="Brettin T."/>
            <person name="Detter J.C."/>
            <person name="Han C."/>
            <person name="Larimer F."/>
            <person name="Land M."/>
            <person name="Hauser L."/>
            <person name="Markowitz V."/>
            <person name="Cheng J.-F."/>
            <person name="Hugenholtz P."/>
            <person name="Woyke T."/>
            <person name="Wu D."/>
            <person name="Spring S."/>
            <person name="Schroeder M."/>
            <person name="Brambilla E."/>
            <person name="Klenk H.-P."/>
            <person name="Eisen J.A."/>
        </authorList>
    </citation>
    <scope>NUCLEOTIDE SEQUENCE [LARGE SCALE GENOMIC DNA]</scope>
    <source>
        <strain evidence="2">ATCC 49306 / DSM 6799 / DCB-1</strain>
    </source>
</reference>
<organism evidence="1 2">
    <name type="scientific">Desulfomonile tiedjei (strain ATCC 49306 / DSM 6799 / DCB-1)</name>
    <dbReference type="NCBI Taxonomy" id="706587"/>
    <lineage>
        <taxon>Bacteria</taxon>
        <taxon>Pseudomonadati</taxon>
        <taxon>Thermodesulfobacteriota</taxon>
        <taxon>Desulfomonilia</taxon>
        <taxon>Desulfomonilales</taxon>
        <taxon>Desulfomonilaceae</taxon>
        <taxon>Desulfomonile</taxon>
    </lineage>
</organism>
<gene>
    <name evidence="1" type="ordered locus">Desti_4576</name>
</gene>
<accession>I4CCB2</accession>
<evidence type="ECO:0000313" key="2">
    <source>
        <dbReference type="Proteomes" id="UP000006055"/>
    </source>
</evidence>
<sequence>MFQIANKYLDEWRRTCHGKIYVLTNLFGERKRVYIEKCFDHWFPREDSEDLPLEYSEEDIAYRLSLLPCVREVLVKLPHEPIQNPSTGNWEVEARIPRPRDPQSNRIEVIRVVIACDAANGWHLKTYHPYWDTTRKKK</sequence>